<dbReference type="Proteomes" id="UP000242715">
    <property type="component" value="Unassembled WGS sequence"/>
</dbReference>
<proteinExistence type="predicted"/>
<gene>
    <name evidence="1" type="ORF">TSUD_244610</name>
</gene>
<reference evidence="2" key="1">
    <citation type="journal article" date="2017" name="Front. Plant Sci.">
        <title>Climate Clever Clovers: New Paradigm to Reduce the Environmental Footprint of Ruminants by Breeding Low Methanogenic Forages Utilizing Haplotype Variation.</title>
        <authorList>
            <person name="Kaur P."/>
            <person name="Appels R."/>
            <person name="Bayer P.E."/>
            <person name="Keeble-Gagnere G."/>
            <person name="Wang J."/>
            <person name="Hirakawa H."/>
            <person name="Shirasawa K."/>
            <person name="Vercoe P."/>
            <person name="Stefanova K."/>
            <person name="Durmic Z."/>
            <person name="Nichols P."/>
            <person name="Revell C."/>
            <person name="Isobe S.N."/>
            <person name="Edwards D."/>
            <person name="Erskine W."/>
        </authorList>
    </citation>
    <scope>NUCLEOTIDE SEQUENCE [LARGE SCALE GENOMIC DNA]</scope>
    <source>
        <strain evidence="2">cv. Daliak</strain>
    </source>
</reference>
<dbReference type="EMBL" id="DF974761">
    <property type="protein sequence ID" value="GAU50414.1"/>
    <property type="molecule type" value="Genomic_DNA"/>
</dbReference>
<dbReference type="OrthoDB" id="44015at2759"/>
<organism evidence="1 2">
    <name type="scientific">Trifolium subterraneum</name>
    <name type="common">Subterranean clover</name>
    <dbReference type="NCBI Taxonomy" id="3900"/>
    <lineage>
        <taxon>Eukaryota</taxon>
        <taxon>Viridiplantae</taxon>
        <taxon>Streptophyta</taxon>
        <taxon>Embryophyta</taxon>
        <taxon>Tracheophyta</taxon>
        <taxon>Spermatophyta</taxon>
        <taxon>Magnoliopsida</taxon>
        <taxon>eudicotyledons</taxon>
        <taxon>Gunneridae</taxon>
        <taxon>Pentapetalae</taxon>
        <taxon>rosids</taxon>
        <taxon>fabids</taxon>
        <taxon>Fabales</taxon>
        <taxon>Fabaceae</taxon>
        <taxon>Papilionoideae</taxon>
        <taxon>50 kb inversion clade</taxon>
        <taxon>NPAAA clade</taxon>
        <taxon>Hologalegina</taxon>
        <taxon>IRL clade</taxon>
        <taxon>Trifolieae</taxon>
        <taxon>Trifolium</taxon>
    </lineage>
</organism>
<keyword evidence="2" id="KW-1185">Reference proteome</keyword>
<evidence type="ECO:0000313" key="2">
    <source>
        <dbReference type="Proteomes" id="UP000242715"/>
    </source>
</evidence>
<evidence type="ECO:0000313" key="1">
    <source>
        <dbReference type="EMBL" id="GAU50414.1"/>
    </source>
</evidence>
<sequence length="118" mass="12961">MVTRNLLKNRGLRVADLSCRKIVKGRINMSGGIQNSLRKALGALKDTTTVPLAKVNSDYWEKMVKICCIGVAYLGGPTMVVIALKCPEIEQCLWPEVLTYRNQQKDCCSPISCSGANT</sequence>
<accession>A0A2Z6P1Y2</accession>
<name>A0A2Z6P1Y2_TRISU</name>
<dbReference type="AlphaFoldDB" id="A0A2Z6P1Y2"/>
<protein>
    <submittedName>
        <fullName evidence="1">Uncharacterized protein</fullName>
    </submittedName>
</protein>